<evidence type="ECO:0000313" key="1">
    <source>
        <dbReference type="EMBL" id="KAG5577541.1"/>
    </source>
</evidence>
<accession>A0A9J5WQE8</accession>
<dbReference type="Proteomes" id="UP000824120">
    <property type="component" value="Chromosome 11"/>
</dbReference>
<comment type="caution">
    <text evidence="1">The sequence shown here is derived from an EMBL/GenBank/DDBJ whole genome shotgun (WGS) entry which is preliminary data.</text>
</comment>
<dbReference type="EMBL" id="JACXVP010000011">
    <property type="protein sequence ID" value="KAG5577541.1"/>
    <property type="molecule type" value="Genomic_DNA"/>
</dbReference>
<dbReference type="AlphaFoldDB" id="A0A9J5WQE8"/>
<sequence length="69" mass="7835">MVQRRWFTWTNGHVYSRIDRALVNAAWTLRLDHNEVMCSSGFHAPSIASMGHTVEKEVNGVSVAKAEDY</sequence>
<name>A0A9J5WQE8_SOLCO</name>
<reference evidence="1 2" key="1">
    <citation type="submission" date="2020-09" db="EMBL/GenBank/DDBJ databases">
        <title>De no assembly of potato wild relative species, Solanum commersonii.</title>
        <authorList>
            <person name="Cho K."/>
        </authorList>
    </citation>
    <scope>NUCLEOTIDE SEQUENCE [LARGE SCALE GENOMIC DNA]</scope>
    <source>
        <strain evidence="1">LZ3.2</strain>
        <tissue evidence="1">Leaf</tissue>
    </source>
</reference>
<proteinExistence type="predicted"/>
<organism evidence="1 2">
    <name type="scientific">Solanum commersonii</name>
    <name type="common">Commerson's wild potato</name>
    <name type="synonym">Commerson's nightshade</name>
    <dbReference type="NCBI Taxonomy" id="4109"/>
    <lineage>
        <taxon>Eukaryota</taxon>
        <taxon>Viridiplantae</taxon>
        <taxon>Streptophyta</taxon>
        <taxon>Embryophyta</taxon>
        <taxon>Tracheophyta</taxon>
        <taxon>Spermatophyta</taxon>
        <taxon>Magnoliopsida</taxon>
        <taxon>eudicotyledons</taxon>
        <taxon>Gunneridae</taxon>
        <taxon>Pentapetalae</taxon>
        <taxon>asterids</taxon>
        <taxon>lamiids</taxon>
        <taxon>Solanales</taxon>
        <taxon>Solanaceae</taxon>
        <taxon>Solanoideae</taxon>
        <taxon>Solaneae</taxon>
        <taxon>Solanum</taxon>
    </lineage>
</organism>
<gene>
    <name evidence="1" type="ORF">H5410_057675</name>
</gene>
<evidence type="ECO:0000313" key="2">
    <source>
        <dbReference type="Proteomes" id="UP000824120"/>
    </source>
</evidence>
<protein>
    <submittedName>
        <fullName evidence="1">Uncharacterized protein</fullName>
    </submittedName>
</protein>
<keyword evidence="2" id="KW-1185">Reference proteome</keyword>